<gene>
    <name evidence="2" type="ORF">GRI41_06880</name>
</gene>
<proteinExistence type="predicted"/>
<dbReference type="AlphaFoldDB" id="A0A844ZTU8"/>
<dbReference type="Proteomes" id="UP000442714">
    <property type="component" value="Unassembled WGS sequence"/>
</dbReference>
<keyword evidence="1" id="KW-1133">Transmembrane helix</keyword>
<protein>
    <submittedName>
        <fullName evidence="2">Uncharacterized protein</fullName>
    </submittedName>
</protein>
<keyword evidence="1" id="KW-0812">Transmembrane</keyword>
<evidence type="ECO:0000313" key="3">
    <source>
        <dbReference type="Proteomes" id="UP000442714"/>
    </source>
</evidence>
<evidence type="ECO:0000256" key="1">
    <source>
        <dbReference type="SAM" id="Phobius"/>
    </source>
</evidence>
<sequence>MIGLARAAFALLVLLPVLAFTGEINQRDAVNIFGTGAVMFVLLVALFEIADRLLSFALHSDESDGVEQDTTVHTLNPAAMGFYFGCVLSGAYLLLLIFRDDPWVQELIAWDFSGRRPELLLVVFPLVMMFSYAKWIDTRKND</sequence>
<organism evidence="2 3">
    <name type="scientific">Pontixanthobacter aquaemixtae</name>
    <dbReference type="NCBI Taxonomy" id="1958940"/>
    <lineage>
        <taxon>Bacteria</taxon>
        <taxon>Pseudomonadati</taxon>
        <taxon>Pseudomonadota</taxon>
        <taxon>Alphaproteobacteria</taxon>
        <taxon>Sphingomonadales</taxon>
        <taxon>Erythrobacteraceae</taxon>
        <taxon>Pontixanthobacter</taxon>
    </lineage>
</organism>
<dbReference type="EMBL" id="WTYX01000001">
    <property type="protein sequence ID" value="MXO90540.1"/>
    <property type="molecule type" value="Genomic_DNA"/>
</dbReference>
<keyword evidence="1" id="KW-0472">Membrane</keyword>
<keyword evidence="3" id="KW-1185">Reference proteome</keyword>
<comment type="caution">
    <text evidence="2">The sequence shown here is derived from an EMBL/GenBank/DDBJ whole genome shotgun (WGS) entry which is preliminary data.</text>
</comment>
<reference evidence="2 3" key="1">
    <citation type="submission" date="2019-12" db="EMBL/GenBank/DDBJ databases">
        <title>Genomic-based taxomic classification of the family Erythrobacteraceae.</title>
        <authorList>
            <person name="Xu L."/>
        </authorList>
    </citation>
    <scope>NUCLEOTIDE SEQUENCE [LARGE SCALE GENOMIC DNA]</scope>
    <source>
        <strain evidence="2 3">KCTC 52763</strain>
    </source>
</reference>
<dbReference type="RefSeq" id="WP_160603985.1">
    <property type="nucleotide sequence ID" value="NZ_WTYX01000001.1"/>
</dbReference>
<evidence type="ECO:0000313" key="2">
    <source>
        <dbReference type="EMBL" id="MXO90540.1"/>
    </source>
</evidence>
<name>A0A844ZTU8_9SPHN</name>
<accession>A0A844ZTU8</accession>
<feature type="transmembrane region" description="Helical" evidence="1">
    <location>
        <begin position="119"/>
        <end position="136"/>
    </location>
</feature>
<feature type="transmembrane region" description="Helical" evidence="1">
    <location>
        <begin position="80"/>
        <end position="99"/>
    </location>
</feature>
<feature type="transmembrane region" description="Helical" evidence="1">
    <location>
        <begin position="29"/>
        <end position="50"/>
    </location>
</feature>